<dbReference type="EMBL" id="JACAZE010000008">
    <property type="protein sequence ID" value="KAF7308185.1"/>
    <property type="molecule type" value="Genomic_DNA"/>
</dbReference>
<evidence type="ECO:0008006" key="5">
    <source>
        <dbReference type="Google" id="ProtNLM"/>
    </source>
</evidence>
<proteinExistence type="predicted"/>
<gene>
    <name evidence="3" type="ORF">HMN09_00666300</name>
</gene>
<reference evidence="3" key="1">
    <citation type="submission" date="2020-05" db="EMBL/GenBank/DDBJ databases">
        <title>Mycena genomes resolve the evolution of fungal bioluminescence.</title>
        <authorList>
            <person name="Tsai I.J."/>
        </authorList>
    </citation>
    <scope>NUCLEOTIDE SEQUENCE</scope>
    <source>
        <strain evidence="3">110903Hualien_Pintung</strain>
    </source>
</reference>
<dbReference type="Gene3D" id="1.20.1280.50">
    <property type="match status" value="1"/>
</dbReference>
<evidence type="ECO:0000313" key="4">
    <source>
        <dbReference type="Proteomes" id="UP000613580"/>
    </source>
</evidence>
<feature type="coiled-coil region" evidence="1">
    <location>
        <begin position="46"/>
        <end position="80"/>
    </location>
</feature>
<dbReference type="Proteomes" id="UP000613580">
    <property type="component" value="Unassembled WGS sequence"/>
</dbReference>
<name>A0A8H6T2D0_MYCCL</name>
<evidence type="ECO:0000256" key="1">
    <source>
        <dbReference type="SAM" id="Coils"/>
    </source>
</evidence>
<sequence>MAATPDSSSARSPIELPLGLPSLNEALSDLQFTRVHDLLLDGLEEQALLEDQIEEARITLLDLEQKLQKNKANNQILRTLLAPVRRLPTDVLVEIFSDCIAEDIKSLHYYTNDPLKAPLLLGHVCSLWRNVVLCTPQLWTNLVLHSKDLESPTWPIFLDLGPDSPGIAALLGLLSSSIDYLSDMPEKHQKQSTTGQPLPAPPSQQTGGGHGATVSMQENTLKCLKYMHKYLQKNPAIATGSSTGSHNSTSSENPQ</sequence>
<dbReference type="OrthoDB" id="3266451at2759"/>
<keyword evidence="4" id="KW-1185">Reference proteome</keyword>
<evidence type="ECO:0000313" key="3">
    <source>
        <dbReference type="EMBL" id="KAF7308185.1"/>
    </source>
</evidence>
<accession>A0A8H6T2D0</accession>
<keyword evidence="1" id="KW-0175">Coiled coil</keyword>
<organism evidence="3 4">
    <name type="scientific">Mycena chlorophos</name>
    <name type="common">Agaric fungus</name>
    <name type="synonym">Agaricus chlorophos</name>
    <dbReference type="NCBI Taxonomy" id="658473"/>
    <lineage>
        <taxon>Eukaryota</taxon>
        <taxon>Fungi</taxon>
        <taxon>Dikarya</taxon>
        <taxon>Basidiomycota</taxon>
        <taxon>Agaricomycotina</taxon>
        <taxon>Agaricomycetes</taxon>
        <taxon>Agaricomycetidae</taxon>
        <taxon>Agaricales</taxon>
        <taxon>Marasmiineae</taxon>
        <taxon>Mycenaceae</taxon>
        <taxon>Mycena</taxon>
    </lineage>
</organism>
<comment type="caution">
    <text evidence="3">The sequence shown here is derived from an EMBL/GenBank/DDBJ whole genome shotgun (WGS) entry which is preliminary data.</text>
</comment>
<evidence type="ECO:0000256" key="2">
    <source>
        <dbReference type="SAM" id="MobiDB-lite"/>
    </source>
</evidence>
<dbReference type="AlphaFoldDB" id="A0A8H6T2D0"/>
<feature type="region of interest" description="Disordered" evidence="2">
    <location>
        <begin position="185"/>
        <end position="214"/>
    </location>
</feature>
<protein>
    <recommendedName>
        <fullName evidence="5">F-box domain-containing protein</fullName>
    </recommendedName>
</protein>